<feature type="domain" description="EamA" evidence="7">
    <location>
        <begin position="3"/>
        <end position="135"/>
    </location>
</feature>
<evidence type="ECO:0000313" key="8">
    <source>
        <dbReference type="EMBL" id="MEK8031638.1"/>
    </source>
</evidence>
<name>A0ABU9BQ95_9BURK</name>
<comment type="caution">
    <text evidence="8">The sequence shown here is derived from an EMBL/GenBank/DDBJ whole genome shotgun (WGS) entry which is preliminary data.</text>
</comment>
<dbReference type="PANTHER" id="PTHR32322:SF2">
    <property type="entry name" value="EAMA DOMAIN-CONTAINING PROTEIN"/>
    <property type="match status" value="1"/>
</dbReference>
<dbReference type="RefSeq" id="WP_341426026.1">
    <property type="nucleotide sequence ID" value="NZ_JBBUTG010000006.1"/>
</dbReference>
<keyword evidence="4 6" id="KW-1133">Transmembrane helix</keyword>
<keyword evidence="5 6" id="KW-0472">Membrane</keyword>
<dbReference type="InterPro" id="IPR000620">
    <property type="entry name" value="EamA_dom"/>
</dbReference>
<gene>
    <name evidence="8" type="ORF">AACH06_12490</name>
</gene>
<evidence type="ECO:0000256" key="1">
    <source>
        <dbReference type="ARBA" id="ARBA00004141"/>
    </source>
</evidence>
<evidence type="ECO:0000259" key="7">
    <source>
        <dbReference type="Pfam" id="PF00892"/>
    </source>
</evidence>
<proteinExistence type="inferred from homology"/>
<protein>
    <submittedName>
        <fullName evidence="8">DMT family transporter</fullName>
    </submittedName>
</protein>
<dbReference type="InterPro" id="IPR050638">
    <property type="entry name" value="AA-Vitamin_Transporters"/>
</dbReference>
<evidence type="ECO:0000256" key="4">
    <source>
        <dbReference type="ARBA" id="ARBA00022989"/>
    </source>
</evidence>
<keyword evidence="3 6" id="KW-0812">Transmembrane</keyword>
<dbReference type="Pfam" id="PF00892">
    <property type="entry name" value="EamA"/>
    <property type="match status" value="2"/>
</dbReference>
<comment type="subcellular location">
    <subcellularLocation>
        <location evidence="1">Membrane</location>
        <topology evidence="1">Multi-pass membrane protein</topology>
    </subcellularLocation>
</comment>
<feature type="transmembrane region" description="Helical" evidence="6">
    <location>
        <begin position="36"/>
        <end position="58"/>
    </location>
</feature>
<organism evidence="8 9">
    <name type="scientific">Ideonella lacteola</name>
    <dbReference type="NCBI Taxonomy" id="2984193"/>
    <lineage>
        <taxon>Bacteria</taxon>
        <taxon>Pseudomonadati</taxon>
        <taxon>Pseudomonadota</taxon>
        <taxon>Betaproteobacteria</taxon>
        <taxon>Burkholderiales</taxon>
        <taxon>Sphaerotilaceae</taxon>
        <taxon>Ideonella</taxon>
    </lineage>
</organism>
<feature type="transmembrane region" description="Helical" evidence="6">
    <location>
        <begin position="87"/>
        <end position="108"/>
    </location>
</feature>
<dbReference type="EMBL" id="JBBUTG010000006">
    <property type="protein sequence ID" value="MEK8031638.1"/>
    <property type="molecule type" value="Genomic_DNA"/>
</dbReference>
<dbReference type="SUPFAM" id="SSF103481">
    <property type="entry name" value="Multidrug resistance efflux transporter EmrE"/>
    <property type="match status" value="2"/>
</dbReference>
<dbReference type="PANTHER" id="PTHR32322">
    <property type="entry name" value="INNER MEMBRANE TRANSPORTER"/>
    <property type="match status" value="1"/>
</dbReference>
<evidence type="ECO:0000256" key="6">
    <source>
        <dbReference type="SAM" id="Phobius"/>
    </source>
</evidence>
<feature type="transmembrane region" description="Helical" evidence="6">
    <location>
        <begin position="120"/>
        <end position="136"/>
    </location>
</feature>
<feature type="transmembrane region" description="Helical" evidence="6">
    <location>
        <begin position="65"/>
        <end position="81"/>
    </location>
</feature>
<evidence type="ECO:0000313" key="9">
    <source>
        <dbReference type="Proteomes" id="UP001371218"/>
    </source>
</evidence>
<feature type="transmembrane region" description="Helical" evidence="6">
    <location>
        <begin position="180"/>
        <end position="201"/>
    </location>
</feature>
<keyword evidence="9" id="KW-1185">Reference proteome</keyword>
<comment type="similarity">
    <text evidence="2">Belongs to the EamA transporter family.</text>
</comment>
<dbReference type="Proteomes" id="UP001371218">
    <property type="component" value="Unassembled WGS sequence"/>
</dbReference>
<feature type="domain" description="EamA" evidence="7">
    <location>
        <begin position="150"/>
        <end position="285"/>
    </location>
</feature>
<evidence type="ECO:0000256" key="3">
    <source>
        <dbReference type="ARBA" id="ARBA00022692"/>
    </source>
</evidence>
<feature type="transmembrane region" description="Helical" evidence="6">
    <location>
        <begin position="148"/>
        <end position="168"/>
    </location>
</feature>
<dbReference type="InterPro" id="IPR037185">
    <property type="entry name" value="EmrE-like"/>
</dbReference>
<feature type="transmembrane region" description="Helical" evidence="6">
    <location>
        <begin position="213"/>
        <end position="236"/>
    </location>
</feature>
<reference evidence="8 9" key="1">
    <citation type="submission" date="2024-04" db="EMBL/GenBank/DDBJ databases">
        <title>Novel species of the genus Ideonella isolated from streams.</title>
        <authorList>
            <person name="Lu H."/>
        </authorList>
    </citation>
    <scope>NUCLEOTIDE SEQUENCE [LARGE SCALE GENOMIC DNA]</scope>
    <source>
        <strain evidence="8 9">DXS29W</strain>
    </source>
</reference>
<feature type="transmembrane region" description="Helical" evidence="6">
    <location>
        <begin position="243"/>
        <end position="261"/>
    </location>
</feature>
<evidence type="ECO:0000256" key="2">
    <source>
        <dbReference type="ARBA" id="ARBA00007362"/>
    </source>
</evidence>
<evidence type="ECO:0000256" key="5">
    <source>
        <dbReference type="ARBA" id="ARBA00023136"/>
    </source>
</evidence>
<sequence length="313" mass="32539">MPTLLLFAVCVLVWGTTWFAITAQLAAIAPEVGVALRFGLAAAILLGWCAVRALPLGFGWRHHRWFALQGLAGFSISYVFIYHAERFIVSGVVAVGYAASPLVVMVMARLFNGTPMSRRVAAGGALGLAGVALIFSHEFARLGASENAALGAVLAASAVLLSGVATIAATRYQRDGVKGWAPLAWAMLYGALGSLVSAWLARRSFAIEWSVPFVASLGYLTLAGSIVAFGAFYGLVHRIGPARAGYVGVMTPIVALLVSWWLEGFVWTGETLAGVALALAGNVIALWQPRAGAGPVAVPPANQAKASSTTTGA</sequence>
<accession>A0ABU9BQ95</accession>